<proteinExistence type="predicted"/>
<name>Q2R7H0_ORYSJ</name>
<organism evidence="1 2">
    <name type="scientific">Oryza sativa subsp. japonica</name>
    <name type="common">Rice</name>
    <dbReference type="NCBI Taxonomy" id="39947"/>
    <lineage>
        <taxon>Eukaryota</taxon>
        <taxon>Viridiplantae</taxon>
        <taxon>Streptophyta</taxon>
        <taxon>Embryophyta</taxon>
        <taxon>Tracheophyta</taxon>
        <taxon>Spermatophyta</taxon>
        <taxon>Magnoliopsida</taxon>
        <taxon>Liliopsida</taxon>
        <taxon>Poales</taxon>
        <taxon>Poaceae</taxon>
        <taxon>BOP clade</taxon>
        <taxon>Oryzoideae</taxon>
        <taxon>Oryzeae</taxon>
        <taxon>Oryzinae</taxon>
        <taxon>Oryza</taxon>
        <taxon>Oryza sativa</taxon>
    </lineage>
</organism>
<protein>
    <submittedName>
        <fullName evidence="1">Uncharacterized protein</fullName>
    </submittedName>
</protein>
<dbReference type="AlphaFoldDB" id="Q2R7H0"/>
<gene>
    <name evidence="1" type="ordered locus">LOC_Os11g16620</name>
</gene>
<dbReference type="EMBL" id="AC138005">
    <property type="protein sequence ID" value="AAX96288.1"/>
    <property type="molecule type" value="Genomic_DNA"/>
</dbReference>
<reference evidence="2" key="1">
    <citation type="journal article" date="2005" name="Nature">
        <title>The map-based sequence of the rice genome.</title>
        <authorList>
            <consortium name="International rice genome sequencing project (IRGSP)"/>
            <person name="Matsumoto T."/>
            <person name="Wu J."/>
            <person name="Kanamori H."/>
            <person name="Katayose Y."/>
            <person name="Fujisawa M."/>
            <person name="Namiki N."/>
            <person name="Mizuno H."/>
            <person name="Yamamoto K."/>
            <person name="Antonio B.A."/>
            <person name="Baba T."/>
            <person name="Sakata K."/>
            <person name="Nagamura Y."/>
            <person name="Aoki H."/>
            <person name="Arikawa K."/>
            <person name="Arita K."/>
            <person name="Bito T."/>
            <person name="Chiden Y."/>
            <person name="Fujitsuka N."/>
            <person name="Fukunaka R."/>
            <person name="Hamada M."/>
            <person name="Harada C."/>
            <person name="Hayashi A."/>
            <person name="Hijishita S."/>
            <person name="Honda M."/>
            <person name="Hosokawa S."/>
            <person name="Ichikawa Y."/>
            <person name="Idonuma A."/>
            <person name="Iijima M."/>
            <person name="Ikeda M."/>
            <person name="Ikeno M."/>
            <person name="Ito K."/>
            <person name="Ito S."/>
            <person name="Ito T."/>
            <person name="Ito Y."/>
            <person name="Ito Y."/>
            <person name="Iwabuchi A."/>
            <person name="Kamiya K."/>
            <person name="Karasawa W."/>
            <person name="Kurita K."/>
            <person name="Katagiri S."/>
            <person name="Kikuta A."/>
            <person name="Kobayashi H."/>
            <person name="Kobayashi N."/>
            <person name="Machita K."/>
            <person name="Maehara T."/>
            <person name="Masukawa M."/>
            <person name="Mizubayashi T."/>
            <person name="Mukai Y."/>
            <person name="Nagasaki H."/>
            <person name="Nagata Y."/>
            <person name="Naito S."/>
            <person name="Nakashima M."/>
            <person name="Nakama Y."/>
            <person name="Nakamichi Y."/>
            <person name="Nakamura M."/>
            <person name="Meguro A."/>
            <person name="Negishi M."/>
            <person name="Ohta I."/>
            <person name="Ohta T."/>
            <person name="Okamoto M."/>
            <person name="Ono N."/>
            <person name="Saji S."/>
            <person name="Sakaguchi M."/>
            <person name="Sakai K."/>
            <person name="Shibata M."/>
            <person name="Shimokawa T."/>
            <person name="Song J."/>
            <person name="Takazaki Y."/>
            <person name="Terasawa K."/>
            <person name="Tsugane M."/>
            <person name="Tsuji K."/>
            <person name="Ueda S."/>
            <person name="Waki K."/>
            <person name="Yamagata H."/>
            <person name="Yamamoto M."/>
            <person name="Yamamoto S."/>
            <person name="Yamane H."/>
            <person name="Yoshiki S."/>
            <person name="Yoshihara R."/>
            <person name="Yukawa K."/>
            <person name="Zhong H."/>
            <person name="Yano M."/>
            <person name="Yuan Q."/>
            <person name="Ouyang S."/>
            <person name="Liu J."/>
            <person name="Jones K.M."/>
            <person name="Gansberger K."/>
            <person name="Moffat K."/>
            <person name="Hill J."/>
            <person name="Bera J."/>
            <person name="Fadrosh D."/>
            <person name="Jin S."/>
            <person name="Johri S."/>
            <person name="Kim M."/>
            <person name="Overton L."/>
            <person name="Reardon M."/>
            <person name="Tsitrin T."/>
            <person name="Vuong H."/>
            <person name="Weaver B."/>
            <person name="Ciecko A."/>
            <person name="Tallon L."/>
            <person name="Jackson J."/>
            <person name="Pai G."/>
            <person name="Aken S.V."/>
            <person name="Utterback T."/>
            <person name="Reidmuller S."/>
            <person name="Feldblyum T."/>
            <person name="Hsiao J."/>
            <person name="Zismann V."/>
            <person name="Iobst S."/>
            <person name="de Vazeille A.R."/>
            <person name="Buell C.R."/>
            <person name="Ying K."/>
            <person name="Li Y."/>
            <person name="Lu T."/>
            <person name="Huang Y."/>
            <person name="Zhao Q."/>
            <person name="Feng Q."/>
            <person name="Zhang L."/>
            <person name="Zhu J."/>
            <person name="Weng Q."/>
            <person name="Mu J."/>
            <person name="Lu Y."/>
            <person name="Fan D."/>
            <person name="Liu Y."/>
            <person name="Guan J."/>
            <person name="Zhang Y."/>
            <person name="Yu S."/>
            <person name="Liu X."/>
            <person name="Zhang Y."/>
            <person name="Hong G."/>
            <person name="Han B."/>
            <person name="Choisne N."/>
            <person name="Demange N."/>
            <person name="Orjeda G."/>
            <person name="Samain S."/>
            <person name="Cattolico L."/>
            <person name="Pelletier E."/>
            <person name="Couloux A."/>
            <person name="Segurens B."/>
            <person name="Wincker P."/>
            <person name="D'Hont A."/>
            <person name="Scarpelli C."/>
            <person name="Weissenbach J."/>
            <person name="Salanoubat M."/>
            <person name="Quetier F."/>
            <person name="Yu Y."/>
            <person name="Kim H.R."/>
            <person name="Rambo T."/>
            <person name="Currie J."/>
            <person name="Collura K."/>
            <person name="Luo M."/>
            <person name="Yang T."/>
            <person name="Ammiraju J.S.S."/>
            <person name="Engler F."/>
            <person name="Soderlund C."/>
            <person name="Wing R.A."/>
            <person name="Palmer L.E."/>
            <person name="de la Bastide M."/>
            <person name="Spiegel L."/>
            <person name="Nascimento L."/>
            <person name="Zutavern T."/>
            <person name="O'Shaughnessy A."/>
            <person name="Dike S."/>
            <person name="Dedhia N."/>
            <person name="Preston R."/>
            <person name="Balija V."/>
            <person name="McCombie W.R."/>
            <person name="Chow T."/>
            <person name="Chen H."/>
            <person name="Chung M."/>
            <person name="Chen C."/>
            <person name="Shaw J."/>
            <person name="Wu H."/>
            <person name="Hsiao K."/>
            <person name="Chao Y."/>
            <person name="Chu M."/>
            <person name="Cheng C."/>
            <person name="Hour A."/>
            <person name="Lee P."/>
            <person name="Lin S."/>
            <person name="Lin Y."/>
            <person name="Liou J."/>
            <person name="Liu S."/>
            <person name="Hsing Y."/>
            <person name="Raghuvanshi S."/>
            <person name="Mohanty A."/>
            <person name="Bharti A.K."/>
            <person name="Gaur A."/>
            <person name="Gupta V."/>
            <person name="Kumar D."/>
            <person name="Ravi V."/>
            <person name="Vij S."/>
            <person name="Kapur A."/>
            <person name="Khurana P."/>
            <person name="Khurana P."/>
            <person name="Khurana J.P."/>
            <person name="Tyagi A.K."/>
            <person name="Gaikwad K."/>
            <person name="Singh A."/>
            <person name="Dalal V."/>
            <person name="Srivastava S."/>
            <person name="Dixit A."/>
            <person name="Pal A.K."/>
            <person name="Ghazi I.A."/>
            <person name="Yadav M."/>
            <person name="Pandit A."/>
            <person name="Bhargava A."/>
            <person name="Sureshbabu K."/>
            <person name="Batra K."/>
            <person name="Sharma T.R."/>
            <person name="Mohapatra T."/>
            <person name="Singh N.K."/>
            <person name="Messing J."/>
            <person name="Nelson A.B."/>
            <person name="Fuks G."/>
            <person name="Kavchok S."/>
            <person name="Keizer G."/>
            <person name="Linton E."/>
            <person name="Llaca V."/>
            <person name="Song R."/>
            <person name="Tanyolac B."/>
            <person name="Young S."/>
            <person name="Ho-Il K."/>
            <person name="Hahn J.H."/>
            <person name="Sangsakoo G."/>
            <person name="Vanavichit A."/>
            <person name="de Mattos Luiz.A.T."/>
            <person name="Zimmer P.D."/>
            <person name="Malone G."/>
            <person name="Dellagostin O."/>
            <person name="de Oliveira A.C."/>
            <person name="Bevan M."/>
            <person name="Bancroft I."/>
            <person name="Minx P."/>
            <person name="Cordum H."/>
            <person name="Wilson R."/>
            <person name="Cheng Z."/>
            <person name="Jin W."/>
            <person name="Jiang J."/>
            <person name="Leong S.A."/>
            <person name="Iwama H."/>
            <person name="Gojobori T."/>
            <person name="Itoh T."/>
            <person name="Niimura Y."/>
            <person name="Fujii Y."/>
            <person name="Habara T."/>
            <person name="Sakai H."/>
            <person name="Sato Y."/>
            <person name="Wilson G."/>
            <person name="Kumar K."/>
            <person name="McCouch S."/>
            <person name="Juretic N."/>
            <person name="Hoen D."/>
            <person name="Wright S."/>
            <person name="Bruskiewich R."/>
            <person name="Bureau T."/>
            <person name="Miyao A."/>
            <person name="Hirochika H."/>
            <person name="Nishikawa T."/>
            <person name="Kadowaki K."/>
            <person name="Sugiura M."/>
            <person name="Burr B."/>
            <person name="Sasaki T."/>
        </authorList>
    </citation>
    <scope>NUCLEOTIDE SEQUENCE [LARGE SCALE GENOMIC DNA]</scope>
    <source>
        <strain evidence="2">cv. Nipponbare</strain>
    </source>
</reference>
<evidence type="ECO:0000313" key="2">
    <source>
        <dbReference type="Proteomes" id="UP000000763"/>
    </source>
</evidence>
<evidence type="ECO:0000313" key="1">
    <source>
        <dbReference type="EMBL" id="AAX96288.1"/>
    </source>
</evidence>
<sequence>MAAGRRLQEARRRVAGGWVGSEFMMYLEITDLGILR</sequence>
<dbReference type="Proteomes" id="UP000000763">
    <property type="component" value="Chromosome 11"/>
</dbReference>
<reference evidence="2" key="2">
    <citation type="journal article" date="2008" name="Nucleic Acids Res.">
        <title>The rice annotation project database (RAP-DB): 2008 update.</title>
        <authorList>
            <consortium name="The rice annotation project (RAP)"/>
        </authorList>
    </citation>
    <scope>GENOME REANNOTATION</scope>
    <source>
        <strain evidence="2">cv. Nipponbare</strain>
    </source>
</reference>
<accession>Q2R7H0</accession>